<feature type="region of interest" description="Disordered" evidence="1">
    <location>
        <begin position="57"/>
        <end position="77"/>
    </location>
</feature>
<dbReference type="OrthoDB" id="2155101at2759"/>
<name>A0A1X2IMN9_9FUNG</name>
<gene>
    <name evidence="2" type="ORF">BCR42DRAFT_412066</name>
</gene>
<protein>
    <submittedName>
        <fullName evidence="2">Uncharacterized protein</fullName>
    </submittedName>
</protein>
<dbReference type="PANTHER" id="PTHR28011:SF1">
    <property type="entry name" value="NON-CLASSICAL EXPORT PROTEIN 1"/>
    <property type="match status" value="1"/>
</dbReference>
<feature type="compositionally biased region" description="Basic and acidic residues" evidence="1">
    <location>
        <begin position="57"/>
        <end position="68"/>
    </location>
</feature>
<dbReference type="InterPro" id="IPR024242">
    <property type="entry name" value="NCE101"/>
</dbReference>
<dbReference type="Proteomes" id="UP000193560">
    <property type="component" value="Unassembled WGS sequence"/>
</dbReference>
<comment type="caution">
    <text evidence="2">The sequence shown here is derived from an EMBL/GenBank/DDBJ whole genome shotgun (WGS) entry which is preliminary data.</text>
</comment>
<organism evidence="2 3">
    <name type="scientific">Absidia repens</name>
    <dbReference type="NCBI Taxonomy" id="90262"/>
    <lineage>
        <taxon>Eukaryota</taxon>
        <taxon>Fungi</taxon>
        <taxon>Fungi incertae sedis</taxon>
        <taxon>Mucoromycota</taxon>
        <taxon>Mucoromycotina</taxon>
        <taxon>Mucoromycetes</taxon>
        <taxon>Mucorales</taxon>
        <taxon>Cunninghamellaceae</taxon>
        <taxon>Absidia</taxon>
    </lineage>
</organism>
<evidence type="ECO:0000313" key="2">
    <source>
        <dbReference type="EMBL" id="ORZ19032.1"/>
    </source>
</evidence>
<reference evidence="2 3" key="1">
    <citation type="submission" date="2016-07" db="EMBL/GenBank/DDBJ databases">
        <title>Pervasive Adenine N6-methylation of Active Genes in Fungi.</title>
        <authorList>
            <consortium name="DOE Joint Genome Institute"/>
            <person name="Mondo S.J."/>
            <person name="Dannebaum R.O."/>
            <person name="Kuo R.C."/>
            <person name="Labutti K."/>
            <person name="Haridas S."/>
            <person name="Kuo A."/>
            <person name="Salamov A."/>
            <person name="Ahrendt S.R."/>
            <person name="Lipzen A."/>
            <person name="Sullivan W."/>
            <person name="Andreopoulos W.B."/>
            <person name="Clum A."/>
            <person name="Lindquist E."/>
            <person name="Daum C."/>
            <person name="Ramamoorthy G.K."/>
            <person name="Gryganskyi A."/>
            <person name="Culley D."/>
            <person name="Magnuson J.K."/>
            <person name="James T.Y."/>
            <person name="O'Malley M.A."/>
            <person name="Stajich J.E."/>
            <person name="Spatafora J.W."/>
            <person name="Visel A."/>
            <person name="Grigoriev I.V."/>
        </authorList>
    </citation>
    <scope>NUCLEOTIDE SEQUENCE [LARGE SCALE GENOMIC DNA]</scope>
    <source>
        <strain evidence="2 3">NRRL 1336</strain>
    </source>
</reference>
<accession>A0A1X2IMN9</accession>
<dbReference type="AlphaFoldDB" id="A0A1X2IMN9"/>
<evidence type="ECO:0000313" key="3">
    <source>
        <dbReference type="Proteomes" id="UP000193560"/>
    </source>
</evidence>
<proteinExistence type="predicted"/>
<dbReference type="Pfam" id="PF11654">
    <property type="entry name" value="NCE101"/>
    <property type="match status" value="1"/>
</dbReference>
<dbReference type="EMBL" id="MCGE01000008">
    <property type="protein sequence ID" value="ORZ19032.1"/>
    <property type="molecule type" value="Genomic_DNA"/>
</dbReference>
<sequence length="77" mass="9023">MASVQPMKYQYLISRTGDIVFSLAVGTMAYFVNERDNPKAQNGKSLMELMNRKRQRTIDLREQRRLERQSAANQDQE</sequence>
<dbReference type="PANTHER" id="PTHR28011">
    <property type="entry name" value="NON-CLASSICAL EXPORT PROTEIN 1"/>
    <property type="match status" value="1"/>
</dbReference>
<keyword evidence="3" id="KW-1185">Reference proteome</keyword>
<dbReference type="GO" id="GO:0009306">
    <property type="term" value="P:protein secretion"/>
    <property type="evidence" value="ECO:0007669"/>
    <property type="project" value="InterPro"/>
</dbReference>
<evidence type="ECO:0000256" key="1">
    <source>
        <dbReference type="SAM" id="MobiDB-lite"/>
    </source>
</evidence>